<protein>
    <submittedName>
        <fullName evidence="2">Uncharacterized protein</fullName>
    </submittedName>
</protein>
<evidence type="ECO:0000313" key="3">
    <source>
        <dbReference type="Proteomes" id="UP000033423"/>
    </source>
</evidence>
<keyword evidence="1" id="KW-0472">Membrane</keyword>
<keyword evidence="3" id="KW-1185">Reference proteome</keyword>
<keyword evidence="1" id="KW-1133">Transmembrane helix</keyword>
<organism evidence="2 3">
    <name type="scientific">Candidatus Magnetobacterium bavaricum</name>
    <dbReference type="NCBI Taxonomy" id="29290"/>
    <lineage>
        <taxon>Bacteria</taxon>
        <taxon>Pseudomonadati</taxon>
        <taxon>Nitrospirota</taxon>
        <taxon>Thermodesulfovibrionia</taxon>
        <taxon>Thermodesulfovibrionales</taxon>
        <taxon>Candidatus Magnetobacteriaceae</taxon>
        <taxon>Candidatus Magnetobacterium</taxon>
    </lineage>
</organism>
<accession>A0A0F3GNC1</accession>
<dbReference type="Proteomes" id="UP000033423">
    <property type="component" value="Unassembled WGS sequence"/>
</dbReference>
<name>A0A0F3GNC1_9BACT</name>
<dbReference type="EMBL" id="LACI01001959">
    <property type="protein sequence ID" value="KJU83297.1"/>
    <property type="molecule type" value="Genomic_DNA"/>
</dbReference>
<feature type="transmembrane region" description="Helical" evidence="1">
    <location>
        <begin position="6"/>
        <end position="28"/>
    </location>
</feature>
<sequence length="93" mass="10334">MVSFLIVSYILLKASLTLSLFFVPPWAISLLPPPLPSDADATTFNKLPASNLSVRSFATMQRKFVWSSRVEATSIMALPNRPFKLSAKSRNSF</sequence>
<evidence type="ECO:0000256" key="1">
    <source>
        <dbReference type="SAM" id="Phobius"/>
    </source>
</evidence>
<proteinExistence type="predicted"/>
<reference evidence="2 3" key="1">
    <citation type="submission" date="2015-02" db="EMBL/GenBank/DDBJ databases">
        <title>Single-cell genomics of uncultivated deep-branching MTB reveals a conserved set of magnetosome genes.</title>
        <authorList>
            <person name="Kolinko S."/>
            <person name="Richter M."/>
            <person name="Glockner F.O."/>
            <person name="Brachmann A."/>
            <person name="Schuler D."/>
        </authorList>
    </citation>
    <scope>NUCLEOTIDE SEQUENCE [LARGE SCALE GENOMIC DNA]</scope>
    <source>
        <strain evidence="2">TM-1</strain>
    </source>
</reference>
<keyword evidence="1" id="KW-0812">Transmembrane</keyword>
<comment type="caution">
    <text evidence="2">The sequence shown here is derived from an EMBL/GenBank/DDBJ whole genome shotgun (WGS) entry which is preliminary data.</text>
</comment>
<gene>
    <name evidence="2" type="ORF">MBAV_004506</name>
</gene>
<dbReference type="AlphaFoldDB" id="A0A0F3GNC1"/>
<evidence type="ECO:0000313" key="2">
    <source>
        <dbReference type="EMBL" id="KJU83297.1"/>
    </source>
</evidence>